<keyword evidence="6" id="KW-0830">Ubiquinone</keyword>
<evidence type="ECO:0000256" key="4">
    <source>
        <dbReference type="ARBA" id="ARBA00022840"/>
    </source>
</evidence>
<evidence type="ECO:0000259" key="5">
    <source>
        <dbReference type="Pfam" id="PF03109"/>
    </source>
</evidence>
<comment type="caution">
    <text evidence="6">The sequence shown here is derived from an EMBL/GenBank/DDBJ whole genome shotgun (WGS) entry which is preliminary data.</text>
</comment>
<dbReference type="EMBL" id="JACCFW010000001">
    <property type="protein sequence ID" value="NYJ73856.1"/>
    <property type="molecule type" value="Genomic_DNA"/>
</dbReference>
<dbReference type="InterPro" id="IPR034646">
    <property type="entry name" value="ADCK3_dom"/>
</dbReference>
<dbReference type="InterPro" id="IPR051409">
    <property type="entry name" value="Atypical_kinase_ADCK"/>
</dbReference>
<dbReference type="GO" id="GO:0005524">
    <property type="term" value="F:ATP binding"/>
    <property type="evidence" value="ECO:0007669"/>
    <property type="project" value="UniProtKB-KW"/>
</dbReference>
<sequence length="440" mass="47350">MTDLPRKGVVRAAKLASLPLGFGARTAIGLGKRVGGKPAEAVAAELQAQTAAQLFRVLGSLKGGAMKFGQSMSMFEAALPDEIAGPYRATLTKLQDSAPAMPVASVRRIMREEFGTRWRGKFESFDEKPIAAASIGQVHRAVWKDGRQVAVKLQYPGAGEALMSDLQQVSRVMRLTTSWVPGLDVGPILDELKGRMAEETDYPLEATMQEQFATAYDDDPDYLIPHVVTSSAGAIVSEWIDGTPLSAIIASGTQEQRDTAAAHYLEFLVAGPGRAGLLHADPHPGNFRLMDDGRLGVLDFGAINRLPDGLPPALGELLNAAVDGDATALLDGLRAEGFIRRGVRVDDEAVLAYLSVFLEPLHTAEFEFSRAWMRSIFAYVNDPRSAQFATGLKLNLPPSYLLIHRAWLGGIAVLSQIEGTVPAREIVNRAVPGADFPPLD</sequence>
<evidence type="ECO:0000313" key="7">
    <source>
        <dbReference type="Proteomes" id="UP000571817"/>
    </source>
</evidence>
<dbReference type="PANTHER" id="PTHR43851">
    <property type="match status" value="1"/>
</dbReference>
<dbReference type="Pfam" id="PF03109">
    <property type="entry name" value="ABC1"/>
    <property type="match status" value="1"/>
</dbReference>
<dbReference type="CDD" id="cd13970">
    <property type="entry name" value="ABC1_ADCK3"/>
    <property type="match status" value="1"/>
</dbReference>
<dbReference type="PANTHER" id="PTHR43851:SF3">
    <property type="entry name" value="COENZYME Q8"/>
    <property type="match status" value="1"/>
</dbReference>
<keyword evidence="4" id="KW-0067">ATP-binding</keyword>
<dbReference type="AlphaFoldDB" id="A0A853D8S2"/>
<keyword evidence="6" id="KW-0418">Kinase</keyword>
<dbReference type="InterPro" id="IPR011009">
    <property type="entry name" value="Kinase-like_dom_sf"/>
</dbReference>
<dbReference type="Proteomes" id="UP000571817">
    <property type="component" value="Unassembled WGS sequence"/>
</dbReference>
<comment type="similarity">
    <text evidence="1">Belongs to the protein kinase superfamily. ADCK protein kinase family.</text>
</comment>
<reference evidence="6 7" key="1">
    <citation type="submission" date="2020-07" db="EMBL/GenBank/DDBJ databases">
        <title>Sequencing the genomes of 1000 actinobacteria strains.</title>
        <authorList>
            <person name="Klenk H.-P."/>
        </authorList>
    </citation>
    <scope>NUCLEOTIDE SEQUENCE [LARGE SCALE GENOMIC DNA]</scope>
    <source>
        <strain evidence="6 7">DSM 29531</strain>
    </source>
</reference>
<gene>
    <name evidence="6" type="ORF">HNR15_000819</name>
</gene>
<keyword evidence="2" id="KW-0808">Transferase</keyword>
<evidence type="ECO:0000313" key="6">
    <source>
        <dbReference type="EMBL" id="NYJ73856.1"/>
    </source>
</evidence>
<evidence type="ECO:0000256" key="3">
    <source>
        <dbReference type="ARBA" id="ARBA00022741"/>
    </source>
</evidence>
<keyword evidence="7" id="KW-1185">Reference proteome</keyword>
<dbReference type="RefSeq" id="WP_179479352.1">
    <property type="nucleotide sequence ID" value="NZ_JACCFW010000001.1"/>
</dbReference>
<name>A0A853D8S2_9MICO</name>
<dbReference type="InterPro" id="IPR004147">
    <property type="entry name" value="ABC1_dom"/>
</dbReference>
<evidence type="ECO:0000256" key="1">
    <source>
        <dbReference type="ARBA" id="ARBA00009670"/>
    </source>
</evidence>
<keyword evidence="3" id="KW-0547">Nucleotide-binding</keyword>
<accession>A0A853D8S2</accession>
<feature type="domain" description="ABC1 atypical kinase-like" evidence="5">
    <location>
        <begin position="93"/>
        <end position="329"/>
    </location>
</feature>
<evidence type="ECO:0000256" key="2">
    <source>
        <dbReference type="ARBA" id="ARBA00022679"/>
    </source>
</evidence>
<proteinExistence type="inferred from homology"/>
<organism evidence="6 7">
    <name type="scientific">Allobranchiibius huperziae</name>
    <dbReference type="NCBI Taxonomy" id="1874116"/>
    <lineage>
        <taxon>Bacteria</taxon>
        <taxon>Bacillati</taxon>
        <taxon>Actinomycetota</taxon>
        <taxon>Actinomycetes</taxon>
        <taxon>Micrococcales</taxon>
        <taxon>Dermacoccaceae</taxon>
        <taxon>Allobranchiibius</taxon>
    </lineage>
</organism>
<dbReference type="GO" id="GO:0016301">
    <property type="term" value="F:kinase activity"/>
    <property type="evidence" value="ECO:0007669"/>
    <property type="project" value="UniProtKB-KW"/>
</dbReference>
<protein>
    <submittedName>
        <fullName evidence="6">Putative unusual protein kinase regulating ubiquinone biosynthesis (AarF/ABC1/UbiB family)</fullName>
    </submittedName>
</protein>
<dbReference type="SUPFAM" id="SSF56112">
    <property type="entry name" value="Protein kinase-like (PK-like)"/>
    <property type="match status" value="1"/>
</dbReference>